<feature type="binding site" evidence="8">
    <location>
        <position position="147"/>
    </location>
    <ligand>
        <name>IMP</name>
        <dbReference type="ChEBI" id="CHEBI:58053"/>
        <note>ligand shared between dimeric partners</note>
    </ligand>
</feature>
<dbReference type="HAMAP" id="MF_00011">
    <property type="entry name" value="Adenylosucc_synth"/>
    <property type="match status" value="1"/>
</dbReference>
<gene>
    <name evidence="8" type="primary">purA</name>
    <name evidence="11" type="ORF">GCM10022215_25310</name>
</gene>
<dbReference type="EMBL" id="BAAAZH010000017">
    <property type="protein sequence ID" value="GAA4120950.1"/>
    <property type="molecule type" value="Genomic_DNA"/>
</dbReference>
<keyword evidence="3 8" id="KW-0479">Metal-binding</keyword>
<comment type="pathway">
    <text evidence="8 10">Purine metabolism; AMP biosynthesis via de novo pathway; AMP from IMP: step 1/2.</text>
</comment>
<comment type="function">
    <text evidence="8">Plays an important role in the de novo pathway of purine nucleotide biosynthesis. Catalyzes the first committed step in the biosynthesis of AMP from IMP.</text>
</comment>
<protein>
    <recommendedName>
        <fullName evidence="8 10">Adenylosuccinate synthetase</fullName>
        <shortName evidence="8">AMPSase</shortName>
        <shortName evidence="8">AdSS</shortName>
        <ecNumber evidence="8 10">6.3.4.4</ecNumber>
    </recommendedName>
    <alternativeName>
        <fullName evidence="8">IMP--aspartate ligase</fullName>
    </alternativeName>
</protein>
<comment type="catalytic activity">
    <reaction evidence="8 10">
        <text>IMP + L-aspartate + GTP = N(6)-(1,2-dicarboxyethyl)-AMP + GDP + phosphate + 2 H(+)</text>
        <dbReference type="Rhea" id="RHEA:15753"/>
        <dbReference type="ChEBI" id="CHEBI:15378"/>
        <dbReference type="ChEBI" id="CHEBI:29991"/>
        <dbReference type="ChEBI" id="CHEBI:37565"/>
        <dbReference type="ChEBI" id="CHEBI:43474"/>
        <dbReference type="ChEBI" id="CHEBI:57567"/>
        <dbReference type="ChEBI" id="CHEBI:58053"/>
        <dbReference type="ChEBI" id="CHEBI:58189"/>
        <dbReference type="EC" id="6.3.4.4"/>
    </reaction>
</comment>
<comment type="subcellular location">
    <subcellularLocation>
        <location evidence="8">Cytoplasm</location>
    </subcellularLocation>
</comment>
<feature type="binding site" evidence="8">
    <location>
        <begin position="12"/>
        <end position="18"/>
    </location>
    <ligand>
        <name>GTP</name>
        <dbReference type="ChEBI" id="CHEBI:37565"/>
    </ligand>
</feature>
<feature type="binding site" description="in other chain" evidence="8">
    <location>
        <position position="243"/>
    </location>
    <ligand>
        <name>IMP</name>
        <dbReference type="ChEBI" id="CHEBI:58053"/>
        <note>ligand shared between dimeric partners</note>
    </ligand>
</feature>
<feature type="binding site" description="in other chain" evidence="8">
    <location>
        <position position="133"/>
    </location>
    <ligand>
        <name>IMP</name>
        <dbReference type="ChEBI" id="CHEBI:58053"/>
        <note>ligand shared between dimeric partners</note>
    </ligand>
</feature>
<dbReference type="EC" id="6.3.4.4" evidence="8 10"/>
<feature type="binding site" description="in other chain" evidence="8">
    <location>
        <position position="307"/>
    </location>
    <ligand>
        <name>IMP</name>
        <dbReference type="ChEBI" id="CHEBI:58053"/>
        <note>ligand shared between dimeric partners</note>
    </ligand>
</feature>
<evidence type="ECO:0000256" key="2">
    <source>
        <dbReference type="ARBA" id="ARBA00022598"/>
    </source>
</evidence>
<dbReference type="Gene3D" id="3.40.440.10">
    <property type="entry name" value="Adenylosuccinate Synthetase, subunit A, domain 1"/>
    <property type="match status" value="1"/>
</dbReference>
<evidence type="ECO:0000256" key="3">
    <source>
        <dbReference type="ARBA" id="ARBA00022723"/>
    </source>
</evidence>
<dbReference type="PROSITE" id="PS01266">
    <property type="entry name" value="ADENYLOSUCCIN_SYN_1"/>
    <property type="match status" value="1"/>
</dbReference>
<evidence type="ECO:0000256" key="4">
    <source>
        <dbReference type="ARBA" id="ARBA00022741"/>
    </source>
</evidence>
<dbReference type="PANTHER" id="PTHR11846">
    <property type="entry name" value="ADENYLOSUCCINATE SYNTHETASE"/>
    <property type="match status" value="1"/>
</dbReference>
<dbReference type="InterPro" id="IPR033128">
    <property type="entry name" value="Adenylosuccin_syn_Lys_AS"/>
</dbReference>
<dbReference type="InterPro" id="IPR027417">
    <property type="entry name" value="P-loop_NTPase"/>
</dbReference>
<dbReference type="PANTHER" id="PTHR11846:SF0">
    <property type="entry name" value="ADENYLOSUCCINATE SYNTHETASE"/>
    <property type="match status" value="1"/>
</dbReference>
<feature type="active site" description="Proton acceptor" evidence="8">
    <location>
        <position position="13"/>
    </location>
</feature>
<reference evidence="12" key="1">
    <citation type="journal article" date="2019" name="Int. J. Syst. Evol. Microbiol.">
        <title>The Global Catalogue of Microorganisms (GCM) 10K type strain sequencing project: providing services to taxonomists for standard genome sequencing and annotation.</title>
        <authorList>
            <consortium name="The Broad Institute Genomics Platform"/>
            <consortium name="The Broad Institute Genome Sequencing Center for Infectious Disease"/>
            <person name="Wu L."/>
            <person name="Ma J."/>
        </authorList>
    </citation>
    <scope>NUCLEOTIDE SEQUENCE [LARGE SCALE GENOMIC DNA]</scope>
    <source>
        <strain evidence="12">JCM 16703</strain>
    </source>
</reference>
<feature type="binding site" description="in other chain" evidence="8">
    <location>
        <begin position="13"/>
        <end position="16"/>
    </location>
    <ligand>
        <name>IMP</name>
        <dbReference type="ChEBI" id="CHEBI:58053"/>
        <note>ligand shared between dimeric partners</note>
    </ligand>
</feature>
<dbReference type="Gene3D" id="1.10.300.10">
    <property type="entry name" value="Adenylosuccinate Synthetase, subunit A, domain 2"/>
    <property type="match status" value="1"/>
</dbReference>
<evidence type="ECO:0000313" key="12">
    <source>
        <dbReference type="Proteomes" id="UP001501495"/>
    </source>
</evidence>
<feature type="binding site" evidence="8">
    <location>
        <position position="309"/>
    </location>
    <ligand>
        <name>GTP</name>
        <dbReference type="ChEBI" id="CHEBI:37565"/>
    </ligand>
</feature>
<evidence type="ECO:0000256" key="10">
    <source>
        <dbReference type="RuleBase" id="RU000520"/>
    </source>
</evidence>
<evidence type="ECO:0000256" key="9">
    <source>
        <dbReference type="PROSITE-ProRule" id="PRU10134"/>
    </source>
</evidence>
<keyword evidence="7 8" id="KW-0342">GTP-binding</keyword>
<organism evidence="11 12">
    <name type="scientific">Nocardioides fonticola</name>
    <dbReference type="NCBI Taxonomy" id="450363"/>
    <lineage>
        <taxon>Bacteria</taxon>
        <taxon>Bacillati</taxon>
        <taxon>Actinomycetota</taxon>
        <taxon>Actinomycetes</taxon>
        <taxon>Propionibacteriales</taxon>
        <taxon>Nocardioidaceae</taxon>
        <taxon>Nocardioides</taxon>
    </lineage>
</organism>
<dbReference type="Gene3D" id="3.90.170.10">
    <property type="entry name" value="Adenylosuccinate Synthetase, subunit A, domain 3"/>
    <property type="match status" value="1"/>
</dbReference>
<dbReference type="RefSeq" id="WP_344733775.1">
    <property type="nucleotide sequence ID" value="NZ_BAAAZH010000017.1"/>
</dbReference>
<feature type="binding site" evidence="8">
    <location>
        <begin position="417"/>
        <end position="419"/>
    </location>
    <ligand>
        <name>GTP</name>
        <dbReference type="ChEBI" id="CHEBI:37565"/>
    </ligand>
</feature>
<dbReference type="InterPro" id="IPR018220">
    <property type="entry name" value="Adenylosuccin_syn_GTP-bd"/>
</dbReference>
<feature type="binding site" evidence="8">
    <location>
        <begin position="335"/>
        <end position="337"/>
    </location>
    <ligand>
        <name>GTP</name>
        <dbReference type="ChEBI" id="CHEBI:37565"/>
    </ligand>
</feature>
<evidence type="ECO:0000256" key="8">
    <source>
        <dbReference type="HAMAP-Rule" id="MF_00011"/>
    </source>
</evidence>
<keyword evidence="4 8" id="KW-0547">Nucleotide-binding</keyword>
<dbReference type="InterPro" id="IPR001114">
    <property type="entry name" value="Adenylosuccinate_synthetase"/>
</dbReference>
<accession>A0ABP7XKG7</accession>
<proteinExistence type="inferred from homology"/>
<evidence type="ECO:0000313" key="11">
    <source>
        <dbReference type="EMBL" id="GAA4120950.1"/>
    </source>
</evidence>
<feature type="active site" description="Proton donor" evidence="8">
    <location>
        <position position="41"/>
    </location>
</feature>
<sequence>MPAIAIIGAQWGDEGKGKATDLLGSSVDYVVKFNGGNNAGHTVVIGQPDGSQQKYALHLLPSGILTPGCTPVIGNGVVVDLKVLFEEIDGLEARGVDTSKLVISANAHVIADYNRTLDKVTERFLGSRRLGTTGRGIGPTYADKMNRVGIRVQDIFDESILRQKVAGALELKGQVLAKIYNRRAPSVDDTVAELLQYADRLRPMVADTGLLLNQALDREETVLLEAGQATLLDVDHGTYPFVTSSSATAGGACTGSGIPPTRLDQVIGIVKAYTTRVGEGPFPTELFDDAGEHLRKVGAEYGTTTGRPRRCGWYDTVIARYAARVNGVTDFVLTKLDVLTGLEQVPVCVAYDVGGVRHDEMPVNQTDFHHAVPIYEYLPGWWEDISGCRSFDELPKNAQDYVKYVEQLSGARISVIGVGPSRDASVVVHPLI</sequence>
<evidence type="ECO:0000256" key="1">
    <source>
        <dbReference type="ARBA" id="ARBA00011738"/>
    </source>
</evidence>
<dbReference type="InterPro" id="IPR042109">
    <property type="entry name" value="Adenylosuccinate_synth_dom1"/>
</dbReference>
<keyword evidence="2 8" id="KW-0436">Ligase</keyword>
<comment type="similarity">
    <text evidence="8 10">Belongs to the adenylosuccinate synthetase family.</text>
</comment>
<feature type="binding site" description="in other chain" evidence="8">
    <location>
        <position position="228"/>
    </location>
    <ligand>
        <name>IMP</name>
        <dbReference type="ChEBI" id="CHEBI:58053"/>
        <note>ligand shared between dimeric partners</note>
    </ligand>
</feature>
<dbReference type="CDD" id="cd03108">
    <property type="entry name" value="AdSS"/>
    <property type="match status" value="1"/>
</dbReference>
<dbReference type="InterPro" id="IPR042110">
    <property type="entry name" value="Adenylosuccinate_synth_dom2"/>
</dbReference>
<dbReference type="SUPFAM" id="SSF52540">
    <property type="entry name" value="P-loop containing nucleoside triphosphate hydrolases"/>
    <property type="match status" value="1"/>
</dbReference>
<dbReference type="NCBIfam" id="TIGR00184">
    <property type="entry name" value="purA"/>
    <property type="match status" value="1"/>
</dbReference>
<comment type="cofactor">
    <cofactor evidence="8">
        <name>Mg(2+)</name>
        <dbReference type="ChEBI" id="CHEBI:18420"/>
    </cofactor>
    <text evidence="8">Binds 1 Mg(2+) ion per subunit.</text>
</comment>
<keyword evidence="6 8" id="KW-0460">Magnesium</keyword>
<feature type="active site" evidence="9">
    <location>
        <position position="144"/>
    </location>
</feature>
<comment type="subunit">
    <text evidence="1 8">Homodimer.</text>
</comment>
<dbReference type="Pfam" id="PF00709">
    <property type="entry name" value="Adenylsucc_synt"/>
    <property type="match status" value="1"/>
</dbReference>
<feature type="binding site" evidence="8">
    <location>
        <position position="13"/>
    </location>
    <ligand>
        <name>Mg(2+)</name>
        <dbReference type="ChEBI" id="CHEBI:18420"/>
    </ligand>
</feature>
<feature type="binding site" evidence="8">
    <location>
        <begin position="40"/>
        <end position="42"/>
    </location>
    <ligand>
        <name>GTP</name>
        <dbReference type="ChEBI" id="CHEBI:37565"/>
    </ligand>
</feature>
<evidence type="ECO:0000256" key="5">
    <source>
        <dbReference type="ARBA" id="ARBA00022755"/>
    </source>
</evidence>
<feature type="binding site" evidence="8">
    <location>
        <begin position="303"/>
        <end position="309"/>
    </location>
    <ligand>
        <name>substrate</name>
    </ligand>
</feature>
<comment type="caution">
    <text evidence="11">The sequence shown here is derived from an EMBL/GenBank/DDBJ whole genome shotgun (WGS) entry which is preliminary data.</text>
</comment>
<dbReference type="PROSITE" id="PS00513">
    <property type="entry name" value="ADENYLOSUCCIN_SYN_2"/>
    <property type="match status" value="1"/>
</dbReference>
<dbReference type="Proteomes" id="UP001501495">
    <property type="component" value="Unassembled WGS sequence"/>
</dbReference>
<evidence type="ECO:0000256" key="6">
    <source>
        <dbReference type="ARBA" id="ARBA00022842"/>
    </source>
</evidence>
<evidence type="ECO:0000256" key="7">
    <source>
        <dbReference type="ARBA" id="ARBA00023134"/>
    </source>
</evidence>
<dbReference type="SMART" id="SM00788">
    <property type="entry name" value="Adenylsucc_synt"/>
    <property type="match status" value="1"/>
</dbReference>
<feature type="binding site" description="in other chain" evidence="8">
    <location>
        <begin position="38"/>
        <end position="41"/>
    </location>
    <ligand>
        <name>IMP</name>
        <dbReference type="ChEBI" id="CHEBI:58053"/>
        <note>ligand shared between dimeric partners</note>
    </ligand>
</feature>
<keyword evidence="12" id="KW-1185">Reference proteome</keyword>
<dbReference type="NCBIfam" id="NF002223">
    <property type="entry name" value="PRK01117.1"/>
    <property type="match status" value="1"/>
</dbReference>
<keyword evidence="5 8" id="KW-0658">Purine biosynthesis</keyword>
<feature type="binding site" evidence="8">
    <location>
        <position position="40"/>
    </location>
    <ligand>
        <name>Mg(2+)</name>
        <dbReference type="ChEBI" id="CHEBI:18420"/>
    </ligand>
</feature>
<keyword evidence="8" id="KW-0963">Cytoplasm</keyword>
<name>A0ABP7XKG7_9ACTN</name>
<dbReference type="InterPro" id="IPR042111">
    <property type="entry name" value="Adenylosuccinate_synth_dom3"/>
</dbReference>